<sequence>MSDSENHAGLFFLINPIETQKENLKNMDTTMDIKEILEYLPHRYPFLLIDRVLEYTPKKSLVALKNVTSNESFFQGHFPGRPLMPAVLILEAMAQAAGLLTLRDLDARLPKNPEPYFVGIDKARFRKPVGPGDQLIFHVKFLRTTRGIWKIDATAEVDKQLVASAELMGAFRGAES</sequence>
<dbReference type="PANTHER" id="PTHR30272:SF1">
    <property type="entry name" value="3-HYDROXYACYL-[ACYL-CARRIER-PROTEIN] DEHYDRATASE"/>
    <property type="match status" value="1"/>
</dbReference>
<evidence type="ECO:0000256" key="1">
    <source>
        <dbReference type="ARBA" id="ARBA00004496"/>
    </source>
</evidence>
<dbReference type="GO" id="GO:0005737">
    <property type="term" value="C:cytoplasm"/>
    <property type="evidence" value="ECO:0007669"/>
    <property type="project" value="UniProtKB-SubCell"/>
</dbReference>
<keyword evidence="3 9" id="KW-0963">Cytoplasm</keyword>
<name>A0A450XBU7_9GAMM</name>
<keyword evidence="5 9" id="KW-0441">Lipid A biosynthesis</keyword>
<reference evidence="11" key="1">
    <citation type="submission" date="2019-02" db="EMBL/GenBank/DDBJ databases">
        <authorList>
            <person name="Gruber-Vodicka R. H."/>
            <person name="Seah K. B. B."/>
        </authorList>
    </citation>
    <scope>NUCLEOTIDE SEQUENCE</scope>
    <source>
        <strain evidence="10">BECK_BZ197</strain>
        <strain evidence="12">BECK_BZ198</strain>
        <strain evidence="11">BECK_BZ199</strain>
    </source>
</reference>
<feature type="active site" evidence="9">
    <location>
        <position position="77"/>
    </location>
</feature>
<dbReference type="HAMAP" id="MF_00406">
    <property type="entry name" value="FabZ"/>
    <property type="match status" value="1"/>
</dbReference>
<evidence type="ECO:0000313" key="11">
    <source>
        <dbReference type="EMBL" id="VFK26736.1"/>
    </source>
</evidence>
<proteinExistence type="inferred from homology"/>
<accession>A0A450XBU7</accession>
<evidence type="ECO:0000256" key="4">
    <source>
        <dbReference type="ARBA" id="ARBA00022516"/>
    </source>
</evidence>
<dbReference type="AlphaFoldDB" id="A0A450XBU7"/>
<keyword evidence="6 9" id="KW-0443">Lipid metabolism</keyword>
<evidence type="ECO:0000256" key="6">
    <source>
        <dbReference type="ARBA" id="ARBA00023098"/>
    </source>
</evidence>
<dbReference type="EC" id="4.2.1.59" evidence="9"/>
<evidence type="ECO:0000313" key="10">
    <source>
        <dbReference type="EMBL" id="VFK23844.1"/>
    </source>
</evidence>
<evidence type="ECO:0000256" key="3">
    <source>
        <dbReference type="ARBA" id="ARBA00022490"/>
    </source>
</evidence>
<dbReference type="EMBL" id="CAADGH010000007">
    <property type="protein sequence ID" value="VFK74612.1"/>
    <property type="molecule type" value="Genomic_DNA"/>
</dbReference>
<dbReference type="EMBL" id="CAADFO010000006">
    <property type="protein sequence ID" value="VFK23844.1"/>
    <property type="molecule type" value="Genomic_DNA"/>
</dbReference>
<dbReference type="CDD" id="cd01288">
    <property type="entry name" value="FabZ"/>
    <property type="match status" value="1"/>
</dbReference>
<dbReference type="InterPro" id="IPR010084">
    <property type="entry name" value="FabZ"/>
</dbReference>
<protein>
    <recommendedName>
        <fullName evidence="9">3-hydroxyacyl-[acyl-carrier-protein] dehydratase FabZ</fullName>
        <ecNumber evidence="9">4.2.1.59</ecNumber>
    </recommendedName>
    <alternativeName>
        <fullName evidence="9">(3R)-hydroxymyristoyl-[acyl-carrier-protein] dehydratase</fullName>
        <shortName evidence="9">(3R)-hydroxymyristoyl-ACP dehydrase</shortName>
    </alternativeName>
    <alternativeName>
        <fullName evidence="9">Beta-hydroxyacyl-ACP dehydratase</fullName>
    </alternativeName>
</protein>
<comment type="function">
    <text evidence="8 9">Involved in unsaturated fatty acids biosynthesis. Catalyzes the dehydration of short chain beta-hydroxyacyl-ACPs and long chain saturated and unsaturated beta-hydroxyacyl-ACPs.</text>
</comment>
<evidence type="ECO:0000256" key="8">
    <source>
        <dbReference type="ARBA" id="ARBA00025049"/>
    </source>
</evidence>
<dbReference type="Pfam" id="PF07977">
    <property type="entry name" value="FabA"/>
    <property type="match status" value="1"/>
</dbReference>
<dbReference type="GO" id="GO:0016020">
    <property type="term" value="C:membrane"/>
    <property type="evidence" value="ECO:0007669"/>
    <property type="project" value="GOC"/>
</dbReference>
<dbReference type="Gene3D" id="3.10.129.10">
    <property type="entry name" value="Hotdog Thioesterase"/>
    <property type="match status" value="1"/>
</dbReference>
<evidence type="ECO:0000256" key="7">
    <source>
        <dbReference type="ARBA" id="ARBA00023239"/>
    </source>
</evidence>
<dbReference type="NCBIfam" id="NF000582">
    <property type="entry name" value="PRK00006.1"/>
    <property type="match status" value="1"/>
</dbReference>
<dbReference type="GO" id="GO:0006633">
    <property type="term" value="P:fatty acid biosynthetic process"/>
    <property type="evidence" value="ECO:0007669"/>
    <property type="project" value="UniProtKB-UniRule"/>
</dbReference>
<comment type="catalytic activity">
    <reaction evidence="9">
        <text>a (3R)-hydroxyacyl-[ACP] = a (2E)-enoyl-[ACP] + H2O</text>
        <dbReference type="Rhea" id="RHEA:13097"/>
        <dbReference type="Rhea" id="RHEA-COMP:9925"/>
        <dbReference type="Rhea" id="RHEA-COMP:9945"/>
        <dbReference type="ChEBI" id="CHEBI:15377"/>
        <dbReference type="ChEBI" id="CHEBI:78784"/>
        <dbReference type="ChEBI" id="CHEBI:78827"/>
        <dbReference type="EC" id="4.2.1.59"/>
    </reaction>
</comment>
<dbReference type="PANTHER" id="PTHR30272">
    <property type="entry name" value="3-HYDROXYACYL-[ACYL-CARRIER-PROTEIN] DEHYDRATASE"/>
    <property type="match status" value="1"/>
</dbReference>
<dbReference type="NCBIfam" id="TIGR01750">
    <property type="entry name" value="fabZ"/>
    <property type="match status" value="1"/>
</dbReference>
<evidence type="ECO:0000256" key="9">
    <source>
        <dbReference type="HAMAP-Rule" id="MF_00406"/>
    </source>
</evidence>
<dbReference type="InterPro" id="IPR013114">
    <property type="entry name" value="FabA_FabZ"/>
</dbReference>
<evidence type="ECO:0000256" key="5">
    <source>
        <dbReference type="ARBA" id="ARBA00022556"/>
    </source>
</evidence>
<evidence type="ECO:0000256" key="2">
    <source>
        <dbReference type="ARBA" id="ARBA00009174"/>
    </source>
</evidence>
<comment type="subcellular location">
    <subcellularLocation>
        <location evidence="1 9">Cytoplasm</location>
    </subcellularLocation>
</comment>
<dbReference type="EMBL" id="CAADFQ010000001">
    <property type="protein sequence ID" value="VFK26736.1"/>
    <property type="molecule type" value="Genomic_DNA"/>
</dbReference>
<comment type="similarity">
    <text evidence="2 9">Belongs to the thioester dehydratase family. FabZ subfamily.</text>
</comment>
<keyword evidence="7 9" id="KW-0456">Lyase</keyword>
<dbReference type="FunFam" id="3.10.129.10:FF:000001">
    <property type="entry name" value="3-hydroxyacyl-[acyl-carrier-protein] dehydratase FabZ"/>
    <property type="match status" value="1"/>
</dbReference>
<keyword evidence="4 9" id="KW-0444">Lipid biosynthesis</keyword>
<evidence type="ECO:0000313" key="12">
    <source>
        <dbReference type="EMBL" id="VFK74612.1"/>
    </source>
</evidence>
<dbReference type="GO" id="GO:0009245">
    <property type="term" value="P:lipid A biosynthetic process"/>
    <property type="evidence" value="ECO:0007669"/>
    <property type="project" value="UniProtKB-UniRule"/>
</dbReference>
<dbReference type="GO" id="GO:0019171">
    <property type="term" value="F:(3R)-hydroxyacyl-[acyl-carrier-protein] dehydratase activity"/>
    <property type="evidence" value="ECO:0007669"/>
    <property type="project" value="UniProtKB-EC"/>
</dbReference>
<dbReference type="SUPFAM" id="SSF54637">
    <property type="entry name" value="Thioesterase/thiol ester dehydrase-isomerase"/>
    <property type="match status" value="1"/>
</dbReference>
<gene>
    <name evidence="9" type="primary">fabZ</name>
    <name evidence="10" type="ORF">BECKMB1821G_GA0114241_100631</name>
    <name evidence="12" type="ORF">BECKMB1821H_GA0114242_100731</name>
    <name evidence="11" type="ORF">BECKMB1821I_GA0114274_1001104</name>
</gene>
<dbReference type="InterPro" id="IPR029069">
    <property type="entry name" value="HotDog_dom_sf"/>
</dbReference>
<organism evidence="11">
    <name type="scientific">Candidatus Kentrum sp. MB</name>
    <dbReference type="NCBI Taxonomy" id="2138164"/>
    <lineage>
        <taxon>Bacteria</taxon>
        <taxon>Pseudomonadati</taxon>
        <taxon>Pseudomonadota</taxon>
        <taxon>Gammaproteobacteria</taxon>
        <taxon>Candidatus Kentrum</taxon>
    </lineage>
</organism>